<reference evidence="2" key="2">
    <citation type="submission" date="2015-01" db="EMBL/GenBank/DDBJ databases">
        <title>Evolutionary Origins and Diversification of the Mycorrhizal Mutualists.</title>
        <authorList>
            <consortium name="DOE Joint Genome Institute"/>
            <consortium name="Mycorrhizal Genomics Consortium"/>
            <person name="Kohler A."/>
            <person name="Kuo A."/>
            <person name="Nagy L.G."/>
            <person name="Floudas D."/>
            <person name="Copeland A."/>
            <person name="Barry K.W."/>
            <person name="Cichocki N."/>
            <person name="Veneault-Fourrey C."/>
            <person name="LaButti K."/>
            <person name="Lindquist E.A."/>
            <person name="Lipzen A."/>
            <person name="Lundell T."/>
            <person name="Morin E."/>
            <person name="Murat C."/>
            <person name="Riley R."/>
            <person name="Ohm R."/>
            <person name="Sun H."/>
            <person name="Tunlid A."/>
            <person name="Henrissat B."/>
            <person name="Grigoriev I.V."/>
            <person name="Hibbett D.S."/>
            <person name="Martin F."/>
        </authorList>
    </citation>
    <scope>NUCLEOTIDE SEQUENCE [LARGE SCALE GENOMIC DNA]</scope>
    <source>
        <strain evidence="2">h7</strain>
    </source>
</reference>
<name>A0A0C2XWF9_HEBCY</name>
<evidence type="ECO:0000313" key="2">
    <source>
        <dbReference type="Proteomes" id="UP000053424"/>
    </source>
</evidence>
<protein>
    <submittedName>
        <fullName evidence="1">Uncharacterized protein</fullName>
    </submittedName>
</protein>
<dbReference type="Proteomes" id="UP000053424">
    <property type="component" value="Unassembled WGS sequence"/>
</dbReference>
<reference evidence="1 2" key="1">
    <citation type="submission" date="2014-04" db="EMBL/GenBank/DDBJ databases">
        <authorList>
            <consortium name="DOE Joint Genome Institute"/>
            <person name="Kuo A."/>
            <person name="Gay G."/>
            <person name="Dore J."/>
            <person name="Kohler A."/>
            <person name="Nagy L.G."/>
            <person name="Floudas D."/>
            <person name="Copeland A."/>
            <person name="Barry K.W."/>
            <person name="Cichocki N."/>
            <person name="Veneault-Fourrey C."/>
            <person name="LaButti K."/>
            <person name="Lindquist E.A."/>
            <person name="Lipzen A."/>
            <person name="Lundell T."/>
            <person name="Morin E."/>
            <person name="Murat C."/>
            <person name="Sun H."/>
            <person name="Tunlid A."/>
            <person name="Henrissat B."/>
            <person name="Grigoriev I.V."/>
            <person name="Hibbett D.S."/>
            <person name="Martin F."/>
            <person name="Nordberg H.P."/>
            <person name="Cantor M.N."/>
            <person name="Hua S.X."/>
        </authorList>
    </citation>
    <scope>NUCLEOTIDE SEQUENCE [LARGE SCALE GENOMIC DNA]</scope>
    <source>
        <strain evidence="2">h7</strain>
    </source>
</reference>
<dbReference type="HOGENOM" id="CLU_906280_0_0_1"/>
<organism evidence="1 2">
    <name type="scientific">Hebeloma cylindrosporum</name>
    <dbReference type="NCBI Taxonomy" id="76867"/>
    <lineage>
        <taxon>Eukaryota</taxon>
        <taxon>Fungi</taxon>
        <taxon>Dikarya</taxon>
        <taxon>Basidiomycota</taxon>
        <taxon>Agaricomycotina</taxon>
        <taxon>Agaricomycetes</taxon>
        <taxon>Agaricomycetidae</taxon>
        <taxon>Agaricales</taxon>
        <taxon>Agaricineae</taxon>
        <taxon>Hymenogastraceae</taxon>
        <taxon>Hebeloma</taxon>
    </lineage>
</organism>
<dbReference type="AlphaFoldDB" id="A0A0C2XWF9"/>
<sequence>MSEDDWTPRRELALPNELLHKILLLVITESVHTICLSTEDTSWEKNIMDTLYQVSPSFRAISSELAAKVFDIPKSIREDDDNLLHDLRRIFNYLGHIGERLRDPADFGGVSFQTIDCKASSFVFGYALYLSCISLRRNSTRSPRDVFESTHKVILSALAQSEALCDRVYPVEVTSLLRQSIHREFELAQHGRVLVRSFHELDEYTNSMLVLQPSEKEDGSGPVTAVRSLIHGSLNKIEAVFSRYTAALPDASSPMDPRIHELPGTLVALRKASALRFGEDDEFNLEQRLRDLVRLSSVGCPFFNKDARVRTMEQHL</sequence>
<proteinExistence type="predicted"/>
<keyword evidence="2" id="KW-1185">Reference proteome</keyword>
<evidence type="ECO:0000313" key="1">
    <source>
        <dbReference type="EMBL" id="KIM42003.1"/>
    </source>
</evidence>
<dbReference type="EMBL" id="KN831779">
    <property type="protein sequence ID" value="KIM42003.1"/>
    <property type="molecule type" value="Genomic_DNA"/>
</dbReference>
<accession>A0A0C2XWF9</accession>
<dbReference type="OrthoDB" id="2999415at2759"/>
<gene>
    <name evidence="1" type="ORF">M413DRAFT_445197</name>
</gene>